<name>A0AAE1JUR5_9FABA</name>
<dbReference type="Proteomes" id="UP001293593">
    <property type="component" value="Unassembled WGS sequence"/>
</dbReference>
<keyword evidence="3" id="KW-1185">Reference proteome</keyword>
<accession>A0AAE1JUR5</accession>
<feature type="region of interest" description="Disordered" evidence="1">
    <location>
        <begin position="21"/>
        <end position="58"/>
    </location>
</feature>
<reference evidence="2" key="1">
    <citation type="submission" date="2023-10" db="EMBL/GenBank/DDBJ databases">
        <title>Chromosome-level genome of the transformable northern wattle, Acacia crassicarpa.</title>
        <authorList>
            <person name="Massaro I."/>
            <person name="Sinha N.R."/>
            <person name="Poethig S."/>
            <person name="Leichty A.R."/>
        </authorList>
    </citation>
    <scope>NUCLEOTIDE SEQUENCE</scope>
    <source>
        <strain evidence="2">Acra3RX</strain>
        <tissue evidence="2">Leaf</tissue>
    </source>
</reference>
<sequence length="142" mass="16576">MQSESSLRYKLKSSFLCFSGDQRSQSLHDGDSSYNKLHEPESPTTPASPSFHNKSSAADYRGRSRYLLSRIRRRHHRHTQYGDFSYDPTSYALNFEDDSRSEEHDFPFRRFTYRLKHSPPPSANFTEGILVSRDHAPRACWV</sequence>
<gene>
    <name evidence="2" type="ORF">QN277_017681</name>
</gene>
<dbReference type="EMBL" id="JAWXYG010000004">
    <property type="protein sequence ID" value="KAK4274469.1"/>
    <property type="molecule type" value="Genomic_DNA"/>
</dbReference>
<evidence type="ECO:0000256" key="1">
    <source>
        <dbReference type="SAM" id="MobiDB-lite"/>
    </source>
</evidence>
<proteinExistence type="predicted"/>
<comment type="caution">
    <text evidence="2">The sequence shown here is derived from an EMBL/GenBank/DDBJ whole genome shotgun (WGS) entry which is preliminary data.</text>
</comment>
<organism evidence="2 3">
    <name type="scientific">Acacia crassicarpa</name>
    <name type="common">northern wattle</name>
    <dbReference type="NCBI Taxonomy" id="499986"/>
    <lineage>
        <taxon>Eukaryota</taxon>
        <taxon>Viridiplantae</taxon>
        <taxon>Streptophyta</taxon>
        <taxon>Embryophyta</taxon>
        <taxon>Tracheophyta</taxon>
        <taxon>Spermatophyta</taxon>
        <taxon>Magnoliopsida</taxon>
        <taxon>eudicotyledons</taxon>
        <taxon>Gunneridae</taxon>
        <taxon>Pentapetalae</taxon>
        <taxon>rosids</taxon>
        <taxon>fabids</taxon>
        <taxon>Fabales</taxon>
        <taxon>Fabaceae</taxon>
        <taxon>Caesalpinioideae</taxon>
        <taxon>mimosoid clade</taxon>
        <taxon>Acacieae</taxon>
        <taxon>Acacia</taxon>
    </lineage>
</organism>
<evidence type="ECO:0000313" key="2">
    <source>
        <dbReference type="EMBL" id="KAK4274469.1"/>
    </source>
</evidence>
<evidence type="ECO:0000313" key="3">
    <source>
        <dbReference type="Proteomes" id="UP001293593"/>
    </source>
</evidence>
<feature type="compositionally biased region" description="Basic and acidic residues" evidence="1">
    <location>
        <begin position="26"/>
        <end position="41"/>
    </location>
</feature>
<protein>
    <submittedName>
        <fullName evidence="2">Uncharacterized protein</fullName>
    </submittedName>
</protein>
<dbReference type="PANTHER" id="PTHR33168">
    <property type="entry name" value="STRESS INDUCED PROTEIN-RELATED"/>
    <property type="match status" value="1"/>
</dbReference>
<dbReference type="AlphaFoldDB" id="A0AAE1JUR5"/>